<dbReference type="EMBL" id="BMJC01000002">
    <property type="protein sequence ID" value="GGA97660.1"/>
    <property type="molecule type" value="Genomic_DNA"/>
</dbReference>
<evidence type="ECO:0000313" key="2">
    <source>
        <dbReference type="EMBL" id="GGA97660.1"/>
    </source>
</evidence>
<dbReference type="Pfam" id="PF01852">
    <property type="entry name" value="START"/>
    <property type="match status" value="1"/>
</dbReference>
<dbReference type="PANTHER" id="PTHR19308">
    <property type="entry name" value="PHOSPHATIDYLCHOLINE TRANSFER PROTEIN"/>
    <property type="match status" value="1"/>
</dbReference>
<organism evidence="2 3">
    <name type="scientific">Puia dinghuensis</name>
    <dbReference type="NCBI Taxonomy" id="1792502"/>
    <lineage>
        <taxon>Bacteria</taxon>
        <taxon>Pseudomonadati</taxon>
        <taxon>Bacteroidota</taxon>
        <taxon>Chitinophagia</taxon>
        <taxon>Chitinophagales</taxon>
        <taxon>Chitinophagaceae</taxon>
        <taxon>Puia</taxon>
    </lineage>
</organism>
<proteinExistence type="predicted"/>
<accession>A0A8J2UCR7</accession>
<dbReference type="InterPro" id="IPR023393">
    <property type="entry name" value="START-like_dom_sf"/>
</dbReference>
<dbReference type="InterPro" id="IPR028347">
    <property type="entry name" value="START_dom_prot"/>
</dbReference>
<keyword evidence="3" id="KW-1185">Reference proteome</keyword>
<comment type="caution">
    <text evidence="2">The sequence shown here is derived from an EMBL/GenBank/DDBJ whole genome shotgun (WGS) entry which is preliminary data.</text>
</comment>
<dbReference type="AlphaFoldDB" id="A0A8J2UCR7"/>
<evidence type="ECO:0000259" key="1">
    <source>
        <dbReference type="PROSITE" id="PS50848"/>
    </source>
</evidence>
<dbReference type="PANTHER" id="PTHR19308:SF14">
    <property type="entry name" value="START DOMAIN-CONTAINING PROTEIN"/>
    <property type="match status" value="1"/>
</dbReference>
<name>A0A8J2UCR7_9BACT</name>
<protein>
    <recommendedName>
        <fullName evidence="1">START domain-containing protein</fullName>
    </recommendedName>
</protein>
<dbReference type="GO" id="GO:0005737">
    <property type="term" value="C:cytoplasm"/>
    <property type="evidence" value="ECO:0007669"/>
    <property type="project" value="UniProtKB-ARBA"/>
</dbReference>
<reference evidence="2" key="2">
    <citation type="submission" date="2020-09" db="EMBL/GenBank/DDBJ databases">
        <authorList>
            <person name="Sun Q."/>
            <person name="Zhou Y."/>
        </authorList>
    </citation>
    <scope>NUCLEOTIDE SEQUENCE</scope>
    <source>
        <strain evidence="2">CGMCC 1.15448</strain>
    </source>
</reference>
<feature type="domain" description="START" evidence="1">
    <location>
        <begin position="23"/>
        <end position="203"/>
    </location>
</feature>
<evidence type="ECO:0000313" key="3">
    <source>
        <dbReference type="Proteomes" id="UP000607559"/>
    </source>
</evidence>
<gene>
    <name evidence="2" type="ORF">GCM10011511_21240</name>
</gene>
<reference evidence="2" key="1">
    <citation type="journal article" date="2014" name="Int. J. Syst. Evol. Microbiol.">
        <title>Complete genome sequence of Corynebacterium casei LMG S-19264T (=DSM 44701T), isolated from a smear-ripened cheese.</title>
        <authorList>
            <consortium name="US DOE Joint Genome Institute (JGI-PGF)"/>
            <person name="Walter F."/>
            <person name="Albersmeier A."/>
            <person name="Kalinowski J."/>
            <person name="Ruckert C."/>
        </authorList>
    </citation>
    <scope>NUCLEOTIDE SEQUENCE</scope>
    <source>
        <strain evidence="2">CGMCC 1.15448</strain>
    </source>
</reference>
<sequence length="203" mass="23119">MRPISIYYLFLPLILFRDGASPWALKTEKDGVTVYSRRSALSKFNDLKVEMDLPGTVDQLSCILLDVEKYPQWAYCTKSADLIKQIGKDELVYYSEISAPWPLANRDLYADIKVTRDSSMHSICLVSNGLKDFLPEKKGLVRVPRSRAVWTISTKSDKTIHLQYVLEIDPGGALPAWIVNMFASKGPLETFSNLRKKMELLNR</sequence>
<dbReference type="Proteomes" id="UP000607559">
    <property type="component" value="Unassembled WGS sequence"/>
</dbReference>
<dbReference type="PROSITE" id="PS50848">
    <property type="entry name" value="START"/>
    <property type="match status" value="1"/>
</dbReference>
<dbReference type="RefSeq" id="WP_188931306.1">
    <property type="nucleotide sequence ID" value="NZ_BMJC01000002.1"/>
</dbReference>
<dbReference type="InterPro" id="IPR002913">
    <property type="entry name" value="START_lipid-bd_dom"/>
</dbReference>
<dbReference type="PIRSF" id="PIRSF039033">
    <property type="entry name" value="START_dom"/>
    <property type="match status" value="1"/>
</dbReference>
<dbReference type="InterPro" id="IPR051213">
    <property type="entry name" value="START_lipid_transfer"/>
</dbReference>
<dbReference type="SUPFAM" id="SSF55961">
    <property type="entry name" value="Bet v1-like"/>
    <property type="match status" value="1"/>
</dbReference>
<dbReference type="GO" id="GO:0008289">
    <property type="term" value="F:lipid binding"/>
    <property type="evidence" value="ECO:0007669"/>
    <property type="project" value="InterPro"/>
</dbReference>
<dbReference type="Gene3D" id="3.30.530.20">
    <property type="match status" value="1"/>
</dbReference>